<evidence type="ECO:0000313" key="1">
    <source>
        <dbReference type="EMBL" id="KAF5450788.1"/>
    </source>
</evidence>
<dbReference type="Gramene" id="Jr13_26960_p3">
    <property type="protein sequence ID" value="cds.Jr13_26960_p3"/>
    <property type="gene ID" value="Jr13_26960"/>
</dbReference>
<reference evidence="1" key="1">
    <citation type="submission" date="2015-10" db="EMBL/GenBank/DDBJ databases">
        <authorList>
            <person name="Martinez-Garcia P.J."/>
            <person name="Crepeau M.W."/>
            <person name="Puiu D."/>
            <person name="Gonzalez-Ibeas D."/>
            <person name="Whalen J."/>
            <person name="Stevens K."/>
            <person name="Paul R."/>
            <person name="Butterfield T."/>
            <person name="Britton M."/>
            <person name="Reagan R."/>
            <person name="Chakraborty S."/>
            <person name="Walawage S.L."/>
            <person name="Vasquez-Gross H.A."/>
            <person name="Cardeno C."/>
            <person name="Famula R."/>
            <person name="Pratt K."/>
            <person name="Kuruganti S."/>
            <person name="Aradhya M.K."/>
            <person name="Leslie C.A."/>
            <person name="Dandekar A.M."/>
            <person name="Salzberg S.L."/>
            <person name="Wegrzyn J.L."/>
            <person name="Langley C.H."/>
            <person name="Neale D.B."/>
        </authorList>
    </citation>
    <scope>NUCLEOTIDE SEQUENCE</scope>
    <source>
        <tissue evidence="1">Leaves</tissue>
    </source>
</reference>
<gene>
    <name evidence="1" type="ORF">F2P56_031112</name>
</gene>
<dbReference type="AlphaFoldDB" id="A0A833WIC2"/>
<reference evidence="1" key="2">
    <citation type="submission" date="2020-03" db="EMBL/GenBank/DDBJ databases">
        <title>Walnut 2.0.</title>
        <authorList>
            <person name="Marrano A."/>
            <person name="Britton M."/>
            <person name="Zimin A.V."/>
            <person name="Zaini P.A."/>
            <person name="Workman R."/>
            <person name="Puiu D."/>
            <person name="Bianco L."/>
            <person name="Allen B.J."/>
            <person name="Troggio M."/>
            <person name="Leslie C.A."/>
            <person name="Timp W."/>
            <person name="Dendekar A."/>
            <person name="Salzberg S.L."/>
            <person name="Neale D.B."/>
        </authorList>
    </citation>
    <scope>NUCLEOTIDE SEQUENCE</scope>
    <source>
        <tissue evidence="1">Leaves</tissue>
    </source>
</reference>
<evidence type="ECO:0000313" key="2">
    <source>
        <dbReference type="Proteomes" id="UP000619265"/>
    </source>
</evidence>
<proteinExistence type="predicted"/>
<dbReference type="EMBL" id="LIHL02000013">
    <property type="protein sequence ID" value="KAF5450788.1"/>
    <property type="molecule type" value="Genomic_DNA"/>
</dbReference>
<comment type="caution">
    <text evidence="1">The sequence shown here is derived from an EMBL/GenBank/DDBJ whole genome shotgun (WGS) entry which is preliminary data.</text>
</comment>
<sequence>MKDNELDPSFDVQKNLLHYILKLGIVLWEPVLQTLNFAHAADSGHLESLFKLWDKSFFNHWFGHIHGSITAEKVVYSEHADPYLFHYLFSCCGKKKNGFIDVVFDVKCCCW</sequence>
<accession>A0A833WIC2</accession>
<organism evidence="1 2">
    <name type="scientific">Juglans regia</name>
    <name type="common">English walnut</name>
    <dbReference type="NCBI Taxonomy" id="51240"/>
    <lineage>
        <taxon>Eukaryota</taxon>
        <taxon>Viridiplantae</taxon>
        <taxon>Streptophyta</taxon>
        <taxon>Embryophyta</taxon>
        <taxon>Tracheophyta</taxon>
        <taxon>Spermatophyta</taxon>
        <taxon>Magnoliopsida</taxon>
        <taxon>eudicotyledons</taxon>
        <taxon>Gunneridae</taxon>
        <taxon>Pentapetalae</taxon>
        <taxon>rosids</taxon>
        <taxon>fabids</taxon>
        <taxon>Fagales</taxon>
        <taxon>Juglandaceae</taxon>
        <taxon>Juglans</taxon>
    </lineage>
</organism>
<name>A0A833WIC2_JUGRE</name>
<protein>
    <submittedName>
        <fullName evidence="1">Uncharacterized protein</fullName>
    </submittedName>
</protein>
<dbReference type="Proteomes" id="UP000619265">
    <property type="component" value="Unassembled WGS sequence"/>
</dbReference>